<keyword evidence="5" id="KW-0804">Transcription</keyword>
<dbReference type="InterPro" id="IPR001789">
    <property type="entry name" value="Sig_transdc_resp-reg_receiver"/>
</dbReference>
<keyword evidence="3" id="KW-0805">Transcription regulation</keyword>
<keyword evidence="2 6" id="KW-0597">Phosphoprotein</keyword>
<dbReference type="PROSITE" id="PS50110">
    <property type="entry name" value="RESPONSE_REGULATORY"/>
    <property type="match status" value="1"/>
</dbReference>
<dbReference type="Pfam" id="PF00072">
    <property type="entry name" value="Response_reg"/>
    <property type="match status" value="1"/>
</dbReference>
<dbReference type="SMART" id="SM00421">
    <property type="entry name" value="HTH_LUXR"/>
    <property type="match status" value="1"/>
</dbReference>
<evidence type="ECO:0000256" key="1">
    <source>
        <dbReference type="ARBA" id="ARBA00015404"/>
    </source>
</evidence>
<keyword evidence="9" id="KW-1185">Reference proteome</keyword>
<evidence type="ECO:0000313" key="9">
    <source>
        <dbReference type="Proteomes" id="UP000238493"/>
    </source>
</evidence>
<evidence type="ECO:0000256" key="2">
    <source>
        <dbReference type="ARBA" id="ARBA00022553"/>
    </source>
</evidence>
<evidence type="ECO:0000313" key="8">
    <source>
        <dbReference type="EMBL" id="PQA72375.1"/>
    </source>
</evidence>
<evidence type="ECO:0000256" key="6">
    <source>
        <dbReference type="PROSITE-ProRule" id="PRU00169"/>
    </source>
</evidence>
<evidence type="ECO:0000256" key="5">
    <source>
        <dbReference type="ARBA" id="ARBA00023163"/>
    </source>
</evidence>
<organism evidence="8 9">
    <name type="scientific">Brucella oryzae</name>
    <dbReference type="NCBI Taxonomy" id="335286"/>
    <lineage>
        <taxon>Bacteria</taxon>
        <taxon>Pseudomonadati</taxon>
        <taxon>Pseudomonadota</taxon>
        <taxon>Alphaproteobacteria</taxon>
        <taxon>Hyphomicrobiales</taxon>
        <taxon>Brucellaceae</taxon>
        <taxon>Brucella/Ochrobactrum group</taxon>
        <taxon>Brucella</taxon>
    </lineage>
</organism>
<dbReference type="Gene3D" id="1.10.10.10">
    <property type="entry name" value="Winged helix-like DNA-binding domain superfamily/Winged helix DNA-binding domain"/>
    <property type="match status" value="1"/>
</dbReference>
<dbReference type="GO" id="GO:0000160">
    <property type="term" value="P:phosphorelay signal transduction system"/>
    <property type="evidence" value="ECO:0007669"/>
    <property type="project" value="InterPro"/>
</dbReference>
<dbReference type="RefSeq" id="WP_104756762.1">
    <property type="nucleotide sequence ID" value="NZ_JBHEEO010000001.1"/>
</dbReference>
<evidence type="ECO:0000256" key="4">
    <source>
        <dbReference type="ARBA" id="ARBA00023125"/>
    </source>
</evidence>
<dbReference type="Proteomes" id="UP000238493">
    <property type="component" value="Unassembled WGS sequence"/>
</dbReference>
<accession>A0A2S7IWI5</accession>
<dbReference type="EMBL" id="PTRC01000029">
    <property type="protein sequence ID" value="PQA72375.1"/>
    <property type="molecule type" value="Genomic_DNA"/>
</dbReference>
<dbReference type="InterPro" id="IPR011006">
    <property type="entry name" value="CheY-like_superfamily"/>
</dbReference>
<dbReference type="InterPro" id="IPR058245">
    <property type="entry name" value="NreC/VraR/RcsB-like_REC"/>
</dbReference>
<feature type="domain" description="Response regulatory" evidence="7">
    <location>
        <begin position="2"/>
        <end position="123"/>
    </location>
</feature>
<name>A0A2S7IWI5_9HYPH</name>
<comment type="caution">
    <text evidence="8">The sequence shown here is derived from an EMBL/GenBank/DDBJ whole genome shotgun (WGS) entry which is preliminary data.</text>
</comment>
<dbReference type="InterPro" id="IPR036388">
    <property type="entry name" value="WH-like_DNA-bd_sf"/>
</dbReference>
<dbReference type="CDD" id="cd17535">
    <property type="entry name" value="REC_NarL-like"/>
    <property type="match status" value="1"/>
</dbReference>
<dbReference type="Gene3D" id="3.40.50.2300">
    <property type="match status" value="1"/>
</dbReference>
<feature type="modified residue" description="4-aspartylphosphate" evidence="6">
    <location>
        <position position="54"/>
    </location>
</feature>
<dbReference type="GO" id="GO:0006355">
    <property type="term" value="P:regulation of DNA-templated transcription"/>
    <property type="evidence" value="ECO:0007669"/>
    <property type="project" value="InterPro"/>
</dbReference>
<dbReference type="GO" id="GO:0003677">
    <property type="term" value="F:DNA binding"/>
    <property type="evidence" value="ECO:0007669"/>
    <property type="project" value="UniProtKB-KW"/>
</dbReference>
<dbReference type="AlphaFoldDB" id="A0A2S7IWI5"/>
<evidence type="ECO:0000256" key="3">
    <source>
        <dbReference type="ARBA" id="ARBA00023015"/>
    </source>
</evidence>
<keyword evidence="4 8" id="KW-0238">DNA-binding</keyword>
<dbReference type="InterPro" id="IPR016032">
    <property type="entry name" value="Sig_transdc_resp-reg_C-effctor"/>
</dbReference>
<dbReference type="PANTHER" id="PTHR43214">
    <property type="entry name" value="TWO-COMPONENT RESPONSE REGULATOR"/>
    <property type="match status" value="1"/>
</dbReference>
<dbReference type="SUPFAM" id="SSF46894">
    <property type="entry name" value="C-terminal effector domain of the bipartite response regulators"/>
    <property type="match status" value="1"/>
</dbReference>
<dbReference type="InterPro" id="IPR039420">
    <property type="entry name" value="WalR-like"/>
</dbReference>
<dbReference type="InterPro" id="IPR000792">
    <property type="entry name" value="Tscrpt_reg_LuxR_C"/>
</dbReference>
<evidence type="ECO:0000259" key="7">
    <source>
        <dbReference type="PROSITE" id="PS50110"/>
    </source>
</evidence>
<proteinExistence type="predicted"/>
<dbReference type="SUPFAM" id="SSF52172">
    <property type="entry name" value="CheY-like"/>
    <property type="match status" value="1"/>
</dbReference>
<gene>
    <name evidence="8" type="ORF">C3731_16695</name>
</gene>
<dbReference type="OrthoDB" id="5405146at2"/>
<reference evidence="8 9" key="1">
    <citation type="submission" date="2018-02" db="EMBL/GenBank/DDBJ databases">
        <title>Draft genome sequence of Ochrobactrum oryzae found in Brazil.</title>
        <authorList>
            <person name="Cerdeira L."/>
            <person name="Andrade F."/>
            <person name="Zacariotto T."/>
            <person name="Barbosa B."/>
            <person name="Santos S."/>
            <person name="Cassetari V."/>
            <person name="Lincopan N."/>
        </authorList>
    </citation>
    <scope>NUCLEOTIDE SEQUENCE [LARGE SCALE GENOMIC DNA]</scope>
    <source>
        <strain evidence="8 9">OA447</strain>
    </source>
</reference>
<protein>
    <recommendedName>
        <fullName evidence="1">Flagellar transcriptional regulator FtcR</fullName>
    </recommendedName>
</protein>
<sequence>MHILIVEDDPLHRAYLGEAVRAALPECSDVLEADNGSAGEKLARQHRAAHIVMDLQMNGRNGIEAARTIWKENPETRILFWSNYADEAYVRGVSRIVPAGAAYGYVLKSASDDKLRLALRSIFVEAQCVIDREVRGLQQKSLGHASGFSESEYEILVDIALGLTDRVIARRRNLSLRSVQNRLQQLYEKLGVYQEKGEPEEGRFNLRARAVTVALLRKLLNYSALERAEIELNDWISRQPPSGDAVPDRGRVPPRGQ</sequence>
<dbReference type="PANTHER" id="PTHR43214:SF24">
    <property type="entry name" value="TRANSCRIPTIONAL REGULATORY PROTEIN NARL-RELATED"/>
    <property type="match status" value="1"/>
</dbReference>
<dbReference type="SMART" id="SM00448">
    <property type="entry name" value="REC"/>
    <property type="match status" value="1"/>
</dbReference>